<dbReference type="Pfam" id="PF00866">
    <property type="entry name" value="Ring_hydroxyl_B"/>
    <property type="match status" value="1"/>
</dbReference>
<dbReference type="InterPro" id="IPR017640">
    <property type="entry name" value="Anthranilate_1-2-diOase_ssu"/>
</dbReference>
<keyword evidence="11" id="KW-0408">Iron</keyword>
<comment type="function">
    <text evidence="1">Catalyzes the first step of the osmoprotectant glycine betaine synthesis.</text>
</comment>
<evidence type="ECO:0000256" key="5">
    <source>
        <dbReference type="ARBA" id="ARBA00012763"/>
    </source>
</evidence>
<dbReference type="GO" id="GO:0019285">
    <property type="term" value="P:glycine betaine biosynthetic process from choline"/>
    <property type="evidence" value="ECO:0007669"/>
    <property type="project" value="UniProtKB-UniPathway"/>
</dbReference>
<dbReference type="PROSITE" id="PS00570">
    <property type="entry name" value="RING_HYDROXYL_ALPHA"/>
    <property type="match status" value="1"/>
</dbReference>
<dbReference type="PRINTS" id="PR00090">
    <property type="entry name" value="RNGDIOXGNASE"/>
</dbReference>
<keyword evidence="7" id="KW-0001">2Fe-2S</keyword>
<dbReference type="PANTHER" id="PTHR43756">
    <property type="entry name" value="CHOLINE MONOOXYGENASE, CHLOROPLASTIC"/>
    <property type="match status" value="1"/>
</dbReference>
<dbReference type="InterPro" id="IPR001663">
    <property type="entry name" value="Rng_hydr_dOase-A"/>
</dbReference>
<evidence type="ECO:0000256" key="11">
    <source>
        <dbReference type="ARBA" id="ARBA00023004"/>
    </source>
</evidence>
<dbReference type="GO" id="GO:0051213">
    <property type="term" value="F:dioxygenase activity"/>
    <property type="evidence" value="ECO:0007669"/>
    <property type="project" value="UniProtKB-KW"/>
</dbReference>
<protein>
    <recommendedName>
        <fullName evidence="6">Choline monooxygenase, chloroplastic</fullName>
        <ecNumber evidence="5">1.14.15.7</ecNumber>
    </recommendedName>
</protein>
<dbReference type="Pfam" id="PF00848">
    <property type="entry name" value="Ring_hydroxyl_A"/>
    <property type="match status" value="1"/>
</dbReference>
<evidence type="ECO:0000313" key="17">
    <source>
        <dbReference type="Proteomes" id="UP000075901"/>
    </source>
</evidence>
<comment type="catalytic activity">
    <reaction evidence="14">
        <text>choline + 2 reduced [2Fe-2S]-[ferredoxin] + O2 + 2 H(+) = betaine aldehyde hydrate + 2 oxidized [2Fe-2S]-[ferredoxin] + H2O</text>
        <dbReference type="Rhea" id="RHEA:17769"/>
        <dbReference type="Rhea" id="RHEA-COMP:10000"/>
        <dbReference type="Rhea" id="RHEA-COMP:10001"/>
        <dbReference type="ChEBI" id="CHEBI:15354"/>
        <dbReference type="ChEBI" id="CHEBI:15377"/>
        <dbReference type="ChEBI" id="CHEBI:15378"/>
        <dbReference type="ChEBI" id="CHEBI:15379"/>
        <dbReference type="ChEBI" id="CHEBI:15870"/>
        <dbReference type="ChEBI" id="CHEBI:33737"/>
        <dbReference type="ChEBI" id="CHEBI:33738"/>
        <dbReference type="EC" id="1.14.15.7"/>
    </reaction>
</comment>
<dbReference type="GO" id="GO:0019133">
    <property type="term" value="F:choline monooxygenase activity"/>
    <property type="evidence" value="ECO:0007669"/>
    <property type="project" value="UniProtKB-EC"/>
</dbReference>
<evidence type="ECO:0000256" key="9">
    <source>
        <dbReference type="ARBA" id="ARBA00022964"/>
    </source>
</evidence>
<dbReference type="SUPFAM" id="SSF50022">
    <property type="entry name" value="ISP domain"/>
    <property type="match status" value="1"/>
</dbReference>
<dbReference type="GO" id="GO:0051537">
    <property type="term" value="F:2 iron, 2 sulfur cluster binding"/>
    <property type="evidence" value="ECO:0007669"/>
    <property type="project" value="UniProtKB-KW"/>
</dbReference>
<dbReference type="NCBIfam" id="TIGR03228">
    <property type="entry name" value="anthran_1_2_A"/>
    <property type="match status" value="1"/>
</dbReference>
<evidence type="ECO:0000256" key="7">
    <source>
        <dbReference type="ARBA" id="ARBA00022714"/>
    </source>
</evidence>
<evidence type="ECO:0000256" key="13">
    <source>
        <dbReference type="ARBA" id="ARBA00023027"/>
    </source>
</evidence>
<dbReference type="InterPro" id="IPR000391">
    <property type="entry name" value="Rng_hydr_dOase-bsu"/>
</dbReference>
<reference evidence="17" key="1">
    <citation type="submission" date="2013-09" db="EMBL/GenBank/DDBJ databases">
        <title>The Genome Sequence of Anopheles maculatus species B.</title>
        <authorList>
            <consortium name="The Broad Institute Genomics Platform"/>
            <person name="Neafsey D.E."/>
            <person name="Besansky N."/>
            <person name="Howell P."/>
            <person name="Walton C."/>
            <person name="Young S.K."/>
            <person name="Zeng Q."/>
            <person name="Gargeya S."/>
            <person name="Fitzgerald M."/>
            <person name="Haas B."/>
            <person name="Abouelleil A."/>
            <person name="Allen A.W."/>
            <person name="Alvarado L."/>
            <person name="Arachchi H.M."/>
            <person name="Berlin A.M."/>
            <person name="Chapman S.B."/>
            <person name="Gainer-Dewar J."/>
            <person name="Goldberg J."/>
            <person name="Griggs A."/>
            <person name="Gujja S."/>
            <person name="Hansen M."/>
            <person name="Howarth C."/>
            <person name="Imamovic A."/>
            <person name="Ireland A."/>
            <person name="Larimer J."/>
            <person name="McCowan C."/>
            <person name="Murphy C."/>
            <person name="Pearson M."/>
            <person name="Poon T.W."/>
            <person name="Priest M."/>
            <person name="Roberts A."/>
            <person name="Saif S."/>
            <person name="Shea T."/>
            <person name="Sisk P."/>
            <person name="Sykes S."/>
            <person name="Wortman J."/>
            <person name="Nusbaum C."/>
            <person name="Birren B."/>
        </authorList>
    </citation>
    <scope>NUCLEOTIDE SEQUENCE [LARGE SCALE GENOMIC DNA]</scope>
    <source>
        <strain evidence="17">maculatus3</strain>
    </source>
</reference>
<dbReference type="InterPro" id="IPR017638">
    <property type="entry name" value="Anthranilate_1-2-diOase_lsu"/>
</dbReference>
<keyword evidence="13" id="KW-0520">NAD</keyword>
<dbReference type="CDD" id="cd00667">
    <property type="entry name" value="ring_hydroxylating_dioxygenases_beta"/>
    <property type="match status" value="1"/>
</dbReference>
<evidence type="ECO:0000256" key="3">
    <source>
        <dbReference type="ARBA" id="ARBA00008751"/>
    </source>
</evidence>
<keyword evidence="8" id="KW-0479">Metal-binding</keyword>
<evidence type="ECO:0000256" key="1">
    <source>
        <dbReference type="ARBA" id="ARBA00002149"/>
    </source>
</evidence>
<name>A0A182SJ74_9DIPT</name>
<dbReference type="UniPathway" id="UPA00529">
    <property type="reaction ID" value="UER00430"/>
</dbReference>
<evidence type="ECO:0000256" key="2">
    <source>
        <dbReference type="ARBA" id="ARBA00004866"/>
    </source>
</evidence>
<dbReference type="CDD" id="cd08879">
    <property type="entry name" value="RHO_alpha_C_AntDO-like"/>
    <property type="match status" value="1"/>
</dbReference>
<comment type="pathway">
    <text evidence="2">Amine and polyamine biosynthesis; betaine biosynthesis via choline pathway; betaine aldehyde from choline (monooxygenase route): step 1/1.</text>
</comment>
<evidence type="ECO:0000256" key="14">
    <source>
        <dbReference type="ARBA" id="ARBA00049097"/>
    </source>
</evidence>
<dbReference type="InterPro" id="IPR017941">
    <property type="entry name" value="Rieske_2Fe-2S"/>
</dbReference>
<comment type="similarity">
    <text evidence="3">Belongs to the bacterial ring-hydroxylating dioxygenase alpha subunit family.</text>
</comment>
<dbReference type="Gene3D" id="3.10.450.50">
    <property type="match status" value="1"/>
</dbReference>
<sequence>MNVSTPQELQHWQHVIENSLDFRPQEGVYRIARSMFTNQELFDLEMELIFEKQWIFACHESQIPNPHDFITVQAGRQPMLVTRDGKGELHALANTCQHRGATLTRVCQGNQSTFTCPFHAWCYKSDGVLAKVKAPTEYGSDFDKSQHGLKAARIASYRGFVFISLDTESEQSLTEFLGDTTLFFDMMLEQSENAELEVLPGISTYTYPGNWKLQNENGLDGYHVSTVHYNYVSTANHRRELNIQRNGGSESTLDYSKLGAGDKDTDDGWFSFKHGHGLLFSDMPNAADVRPGYARIMPRLLDKYPQERAQWTMHRLRNLNIYPSLFFMDQISSQLRIIRPVSWNKTEVISLCLGVKGESDRDRESRIRQFEDFFNVSGMGTPDDLVEFREQQRGFEARSTPWSDISRGHQHWQYGATRNSDILNITPAITGTEITHEGLYVSDACDRQDWDRYLSYFTEEAEFHVPQWRSEHEYTQDPKREMSLIYYANRSGLEDRVFRIRTGKSAACTPMPRTLHLIDNVRGQTAENSHLTVSVNWVTHYYRFGESRHFFGRANYRLCWQGDQLKIAGKHVLLLNDKIDSVLDFYHL</sequence>
<dbReference type="EnsemblMetazoa" id="AMAM007828-RA">
    <property type="protein sequence ID" value="AMAM007828-PA"/>
    <property type="gene ID" value="AMAM007828"/>
</dbReference>
<proteinExistence type="inferred from homology"/>
<comment type="similarity">
    <text evidence="4">Belongs to the choline monooxygenase family.</text>
</comment>
<dbReference type="InterPro" id="IPR015881">
    <property type="entry name" value="ARHD_Rieske_2Fe_2S"/>
</dbReference>
<evidence type="ECO:0000256" key="8">
    <source>
        <dbReference type="ARBA" id="ARBA00022723"/>
    </source>
</evidence>
<dbReference type="SUPFAM" id="SSF54427">
    <property type="entry name" value="NTF2-like"/>
    <property type="match status" value="1"/>
</dbReference>
<dbReference type="NCBIfam" id="TIGR03231">
    <property type="entry name" value="anthran_1_2_B"/>
    <property type="match status" value="1"/>
</dbReference>
<dbReference type="InterPro" id="IPR015879">
    <property type="entry name" value="Ring_hydroxy_dOase_asu_C_dom"/>
</dbReference>
<dbReference type="Gene3D" id="3.90.380.10">
    <property type="entry name" value="Naphthalene 1,2-dioxygenase Alpha Subunit, Chain A, domain 1"/>
    <property type="match status" value="1"/>
</dbReference>
<reference evidence="16" key="2">
    <citation type="submission" date="2020-05" db="UniProtKB">
        <authorList>
            <consortium name="EnsemblMetazoa"/>
        </authorList>
    </citation>
    <scope>IDENTIFICATION</scope>
    <source>
        <strain evidence="16">maculatus3</strain>
    </source>
</reference>
<dbReference type="Pfam" id="PF00355">
    <property type="entry name" value="Rieske"/>
    <property type="match status" value="1"/>
</dbReference>
<dbReference type="InterPro" id="IPR032710">
    <property type="entry name" value="NTF2-like_dom_sf"/>
</dbReference>
<evidence type="ECO:0000256" key="6">
    <source>
        <dbReference type="ARBA" id="ARBA00014931"/>
    </source>
</evidence>
<keyword evidence="10" id="KW-0560">Oxidoreductase</keyword>
<dbReference type="PROSITE" id="PS51296">
    <property type="entry name" value="RIESKE"/>
    <property type="match status" value="1"/>
</dbReference>
<evidence type="ECO:0000256" key="12">
    <source>
        <dbReference type="ARBA" id="ARBA00023014"/>
    </source>
</evidence>
<dbReference type="VEuPathDB" id="VectorBase:AMAM007828"/>
<dbReference type="Proteomes" id="UP000075901">
    <property type="component" value="Unassembled WGS sequence"/>
</dbReference>
<dbReference type="EC" id="1.14.15.7" evidence="5"/>
<keyword evidence="17" id="KW-1185">Reference proteome</keyword>
<dbReference type="SUPFAM" id="SSF55961">
    <property type="entry name" value="Bet v1-like"/>
    <property type="match status" value="1"/>
</dbReference>
<dbReference type="InterPro" id="IPR036922">
    <property type="entry name" value="Rieske_2Fe-2S_sf"/>
</dbReference>
<dbReference type="Gene3D" id="2.102.10.10">
    <property type="entry name" value="Rieske [2Fe-2S] iron-sulphur domain"/>
    <property type="match status" value="1"/>
</dbReference>
<evidence type="ECO:0000256" key="4">
    <source>
        <dbReference type="ARBA" id="ARBA00010848"/>
    </source>
</evidence>
<evidence type="ECO:0000256" key="10">
    <source>
        <dbReference type="ARBA" id="ARBA00023002"/>
    </source>
</evidence>
<keyword evidence="12" id="KW-0411">Iron-sulfur</keyword>
<evidence type="ECO:0000259" key="15">
    <source>
        <dbReference type="PROSITE" id="PS51296"/>
    </source>
</evidence>
<accession>A0A182SJ74</accession>
<dbReference type="CDD" id="cd03469">
    <property type="entry name" value="Rieske_RO_Alpha_N"/>
    <property type="match status" value="1"/>
</dbReference>
<dbReference type="PANTHER" id="PTHR43756:SF1">
    <property type="entry name" value="3-PHENYLPROPIONATE_CINNAMIC ACID DIOXYGENASE SUBUNIT ALPHA"/>
    <property type="match status" value="1"/>
</dbReference>
<feature type="domain" description="Rieske" evidence="15">
    <location>
        <begin position="55"/>
        <end position="163"/>
    </location>
</feature>
<organism evidence="16 17">
    <name type="scientific">Anopheles maculatus</name>
    <dbReference type="NCBI Taxonomy" id="74869"/>
    <lineage>
        <taxon>Eukaryota</taxon>
        <taxon>Metazoa</taxon>
        <taxon>Ecdysozoa</taxon>
        <taxon>Arthropoda</taxon>
        <taxon>Hexapoda</taxon>
        <taxon>Insecta</taxon>
        <taxon>Pterygota</taxon>
        <taxon>Neoptera</taxon>
        <taxon>Endopterygota</taxon>
        <taxon>Diptera</taxon>
        <taxon>Nematocera</taxon>
        <taxon>Culicoidea</taxon>
        <taxon>Culicidae</taxon>
        <taxon>Anophelinae</taxon>
        <taxon>Anopheles</taxon>
        <taxon>Anopheles maculatus group</taxon>
    </lineage>
</organism>
<dbReference type="GO" id="GO:0005506">
    <property type="term" value="F:iron ion binding"/>
    <property type="evidence" value="ECO:0007669"/>
    <property type="project" value="InterPro"/>
</dbReference>
<evidence type="ECO:0000313" key="16">
    <source>
        <dbReference type="EnsemblMetazoa" id="AMAM007828-PA"/>
    </source>
</evidence>
<dbReference type="AlphaFoldDB" id="A0A182SJ74"/>
<keyword evidence="9" id="KW-0223">Dioxygenase</keyword>